<evidence type="ECO:0000313" key="3">
    <source>
        <dbReference type="Proteomes" id="UP000314294"/>
    </source>
</evidence>
<name>A0A4Z2FQ86_9TELE</name>
<reference evidence="2 3" key="1">
    <citation type="submission" date="2019-03" db="EMBL/GenBank/DDBJ databases">
        <title>First draft genome of Liparis tanakae, snailfish: a comprehensive survey of snailfish specific genes.</title>
        <authorList>
            <person name="Kim W."/>
            <person name="Song I."/>
            <person name="Jeong J.-H."/>
            <person name="Kim D."/>
            <person name="Kim S."/>
            <person name="Ryu S."/>
            <person name="Song J.Y."/>
            <person name="Lee S.K."/>
        </authorList>
    </citation>
    <scope>NUCLEOTIDE SEQUENCE [LARGE SCALE GENOMIC DNA]</scope>
    <source>
        <tissue evidence="2">Muscle</tissue>
    </source>
</reference>
<evidence type="ECO:0000313" key="2">
    <source>
        <dbReference type="EMBL" id="TNN43085.1"/>
    </source>
</evidence>
<feature type="region of interest" description="Disordered" evidence="1">
    <location>
        <begin position="135"/>
        <end position="158"/>
    </location>
</feature>
<dbReference type="EMBL" id="SRLO01000991">
    <property type="protein sequence ID" value="TNN43085.1"/>
    <property type="molecule type" value="Genomic_DNA"/>
</dbReference>
<dbReference type="Proteomes" id="UP000314294">
    <property type="component" value="Unassembled WGS sequence"/>
</dbReference>
<keyword evidence="3" id="KW-1185">Reference proteome</keyword>
<comment type="caution">
    <text evidence="2">The sequence shown here is derived from an EMBL/GenBank/DDBJ whole genome shotgun (WGS) entry which is preliminary data.</text>
</comment>
<protein>
    <submittedName>
        <fullName evidence="2">Uncharacterized protein</fullName>
    </submittedName>
</protein>
<gene>
    <name evidence="2" type="ORF">EYF80_046719</name>
</gene>
<proteinExistence type="predicted"/>
<feature type="region of interest" description="Disordered" evidence="1">
    <location>
        <begin position="1"/>
        <end position="29"/>
    </location>
</feature>
<feature type="compositionally biased region" description="Basic and acidic residues" evidence="1">
    <location>
        <begin position="15"/>
        <end position="26"/>
    </location>
</feature>
<accession>A0A4Z2FQ86</accession>
<organism evidence="2 3">
    <name type="scientific">Liparis tanakae</name>
    <name type="common">Tanaka's snailfish</name>
    <dbReference type="NCBI Taxonomy" id="230148"/>
    <lineage>
        <taxon>Eukaryota</taxon>
        <taxon>Metazoa</taxon>
        <taxon>Chordata</taxon>
        <taxon>Craniata</taxon>
        <taxon>Vertebrata</taxon>
        <taxon>Euteleostomi</taxon>
        <taxon>Actinopterygii</taxon>
        <taxon>Neopterygii</taxon>
        <taxon>Teleostei</taxon>
        <taxon>Neoteleostei</taxon>
        <taxon>Acanthomorphata</taxon>
        <taxon>Eupercaria</taxon>
        <taxon>Perciformes</taxon>
        <taxon>Cottioidei</taxon>
        <taxon>Cottales</taxon>
        <taxon>Liparidae</taxon>
        <taxon>Liparis</taxon>
    </lineage>
</organism>
<sequence>MAKRTVSSYFLPKPHAREKTNPRNESDSDYEETVVAKKGFCDEWLPEFTWLRCFRETSSMNCTVCCRLPQHAGNTTCADKTGSTRLKHDTLIRHNAGLKQCAATCAMKVQLRALKCHALSRLVGLHAVLTGTNETIGPGRAKDEAPPPPSATDHRLDFGRRRVGLQPADQRHLSTRSTNTRFLWTATWFRMLAKLQGHIGQSEELTRYRR</sequence>
<dbReference type="AlphaFoldDB" id="A0A4Z2FQ86"/>
<evidence type="ECO:0000256" key="1">
    <source>
        <dbReference type="SAM" id="MobiDB-lite"/>
    </source>
</evidence>